<name>A0A5J4ILX6_9FLAO</name>
<comment type="caution">
    <text evidence="2">The sequence shown here is derived from an EMBL/GenBank/DDBJ whole genome shotgun (WGS) entry which is preliminary data.</text>
</comment>
<evidence type="ECO:0000313" key="2">
    <source>
        <dbReference type="EMBL" id="GER58055.1"/>
    </source>
</evidence>
<gene>
    <name evidence="2" type="ORF">ULMA_01630</name>
</gene>
<accession>A0A5J4ILX6</accession>
<dbReference type="InterPro" id="IPR007361">
    <property type="entry name" value="DUF427"/>
</dbReference>
<keyword evidence="3" id="KW-1185">Reference proteome</keyword>
<dbReference type="Proteomes" id="UP000326509">
    <property type="component" value="Unassembled WGS sequence"/>
</dbReference>
<dbReference type="PANTHER" id="PTHR34310">
    <property type="entry name" value="DUF427 DOMAIN PROTEIN (AFU_ORTHOLOGUE AFUA_3G02220)"/>
    <property type="match status" value="1"/>
</dbReference>
<dbReference type="PANTHER" id="PTHR34310:SF5">
    <property type="entry name" value="DUF427 DOMAIN PROTEIN (AFU_ORTHOLOGUE AFUA_3G02220)"/>
    <property type="match status" value="1"/>
</dbReference>
<dbReference type="OrthoDB" id="119916at2"/>
<protein>
    <recommendedName>
        <fullName evidence="1">DUF427 domain-containing protein</fullName>
    </recommendedName>
</protein>
<dbReference type="RefSeq" id="WP_151672152.1">
    <property type="nucleotide sequence ID" value="NZ_BKCG01000001.1"/>
</dbReference>
<feature type="domain" description="DUF427" evidence="1">
    <location>
        <begin position="1"/>
        <end position="87"/>
    </location>
</feature>
<evidence type="ECO:0000313" key="3">
    <source>
        <dbReference type="Proteomes" id="UP000326509"/>
    </source>
</evidence>
<dbReference type="InterPro" id="IPR038694">
    <property type="entry name" value="DUF427_sf"/>
</dbReference>
<organism evidence="2 3">
    <name type="scientific">Patiriisocius marinus</name>
    <dbReference type="NCBI Taxonomy" id="1397112"/>
    <lineage>
        <taxon>Bacteria</taxon>
        <taxon>Pseudomonadati</taxon>
        <taxon>Bacteroidota</taxon>
        <taxon>Flavobacteriia</taxon>
        <taxon>Flavobacteriales</taxon>
        <taxon>Flavobacteriaceae</taxon>
        <taxon>Patiriisocius</taxon>
    </lineage>
</organism>
<dbReference type="EMBL" id="BKCG01000001">
    <property type="protein sequence ID" value="GER58055.1"/>
    <property type="molecule type" value="Genomic_DNA"/>
</dbReference>
<sequence length="93" mass="10451">MKAIWNNQVIAESNDTVVIENNHYFPPSSINKKFFNSSDTASHCPWKGTASYFTLEVDGKSNADAAWYYPTTSHAAKPIEGYIAFWKGVEITE</sequence>
<evidence type="ECO:0000259" key="1">
    <source>
        <dbReference type="Pfam" id="PF04248"/>
    </source>
</evidence>
<reference evidence="2 3" key="1">
    <citation type="submission" date="2019-08" db="EMBL/GenBank/DDBJ databases">
        <title>Draft genome sequence of Ulvibacter marinus type strain NBRC 109484.</title>
        <authorList>
            <person name="Kawano K."/>
            <person name="Ushijima N."/>
            <person name="Kihara M."/>
            <person name="Itoh H."/>
        </authorList>
    </citation>
    <scope>NUCLEOTIDE SEQUENCE [LARGE SCALE GENOMIC DNA]</scope>
    <source>
        <strain evidence="2 3">NBRC 109484</strain>
    </source>
</reference>
<dbReference type="AlphaFoldDB" id="A0A5J4ILX6"/>
<dbReference type="Pfam" id="PF04248">
    <property type="entry name" value="NTP_transf_9"/>
    <property type="match status" value="1"/>
</dbReference>
<dbReference type="Gene3D" id="2.170.150.40">
    <property type="entry name" value="Domain of unknown function (DUF427)"/>
    <property type="match status" value="1"/>
</dbReference>
<proteinExistence type="predicted"/>